<feature type="domain" description="PurM-like C-terminal" evidence="10">
    <location>
        <begin position="439"/>
        <end position="586"/>
    </location>
</feature>
<feature type="domain" description="PurM-like N-terminal" evidence="9">
    <location>
        <begin position="678"/>
        <end position="788"/>
    </location>
</feature>
<protein>
    <recommendedName>
        <fullName evidence="8">Phosphoribosylformylglycinamidine synthase subunit PurL</fullName>
        <shortName evidence="8">FGAM synthase</shortName>
        <ecNumber evidence="8">6.3.5.3</ecNumber>
    </recommendedName>
    <alternativeName>
        <fullName evidence="8">Formylglycinamide ribonucleotide amidotransferase subunit II</fullName>
        <shortName evidence="8">FGAR amidotransferase II</shortName>
        <shortName evidence="8">FGAR-AT II</shortName>
    </alternativeName>
    <alternativeName>
        <fullName evidence="8">Glutamine amidotransferase PurL</fullName>
    </alternativeName>
    <alternativeName>
        <fullName evidence="8">Phosphoribosylformylglycinamidine synthase subunit II</fullName>
    </alternativeName>
</protein>
<dbReference type="Pfam" id="PF00586">
    <property type="entry name" value="AIRS"/>
    <property type="match status" value="2"/>
</dbReference>
<dbReference type="PANTHER" id="PTHR43555">
    <property type="entry name" value="PHOSPHORIBOSYLFORMYLGLYCINAMIDINE SYNTHASE SUBUNIT PURL"/>
    <property type="match status" value="1"/>
</dbReference>
<keyword evidence="4 8" id="KW-0547">Nucleotide-binding</keyword>
<comment type="catalytic activity">
    <reaction evidence="8">
        <text>N(2)-formyl-N(1)-(5-phospho-beta-D-ribosyl)glycinamide + L-glutamine + ATP + H2O = 2-formamido-N(1)-(5-O-phospho-beta-D-ribosyl)acetamidine + L-glutamate + ADP + phosphate + H(+)</text>
        <dbReference type="Rhea" id="RHEA:17129"/>
        <dbReference type="ChEBI" id="CHEBI:15377"/>
        <dbReference type="ChEBI" id="CHEBI:15378"/>
        <dbReference type="ChEBI" id="CHEBI:29985"/>
        <dbReference type="ChEBI" id="CHEBI:30616"/>
        <dbReference type="ChEBI" id="CHEBI:43474"/>
        <dbReference type="ChEBI" id="CHEBI:58359"/>
        <dbReference type="ChEBI" id="CHEBI:147286"/>
        <dbReference type="ChEBI" id="CHEBI:147287"/>
        <dbReference type="ChEBI" id="CHEBI:456216"/>
        <dbReference type="EC" id="6.3.5.3"/>
    </reaction>
</comment>
<keyword evidence="6 8" id="KW-0067">ATP-binding</keyword>
<evidence type="ECO:0000256" key="2">
    <source>
        <dbReference type="ARBA" id="ARBA00022598"/>
    </source>
</evidence>
<comment type="function">
    <text evidence="8">Part of the phosphoribosylformylglycinamidine synthase complex involved in the purines biosynthetic pathway. Catalyzes the ATP-dependent conversion of formylglycinamide ribonucleotide (FGAR) and glutamine to yield formylglycinamidine ribonucleotide (FGAM) and glutamate. The FGAM synthase complex is composed of three subunits. PurQ produces an ammonia molecule by converting glutamine to glutamate. PurL transfers the ammonia molecule to FGAR to form FGAM in an ATP-dependent manner. PurS interacts with PurQ and PurL and is thought to assist in the transfer of the ammonia molecule from PurQ to PurL.</text>
</comment>
<name>A1AN51_PELPD</name>
<dbReference type="InterPro" id="IPR036604">
    <property type="entry name" value="PurS-like_sf"/>
</dbReference>
<keyword evidence="2 8" id="KW-0436">Ligase</keyword>
<dbReference type="EC" id="6.3.5.3" evidence="8"/>
<dbReference type="InterPro" id="IPR003850">
    <property type="entry name" value="PurS"/>
</dbReference>
<feature type="binding site" evidence="8">
    <location>
        <position position="342"/>
    </location>
    <ligand>
        <name>Mg(2+)</name>
        <dbReference type="ChEBI" id="CHEBI:18420"/>
        <label>2</label>
    </ligand>
</feature>
<feature type="domain" description="Phosphoribosylformylglycinamidine synthase linker" evidence="11">
    <location>
        <begin position="191"/>
        <end position="251"/>
    </location>
</feature>
<comment type="subcellular location">
    <subcellularLocation>
        <location evidence="8">Cytoplasm</location>
    </subcellularLocation>
</comment>
<dbReference type="KEGG" id="ppd:Ppro_1147"/>
<evidence type="ECO:0000256" key="4">
    <source>
        <dbReference type="ARBA" id="ARBA00022741"/>
    </source>
</evidence>
<evidence type="ECO:0000256" key="8">
    <source>
        <dbReference type="HAMAP-Rule" id="MF_00420"/>
    </source>
</evidence>
<evidence type="ECO:0000259" key="9">
    <source>
        <dbReference type="Pfam" id="PF00586"/>
    </source>
</evidence>
<gene>
    <name evidence="8" type="primary">purL</name>
    <name evidence="12" type="ordered locus">Ppro_1147</name>
</gene>
<evidence type="ECO:0000313" key="13">
    <source>
        <dbReference type="Proteomes" id="UP000006732"/>
    </source>
</evidence>
<feature type="binding site" evidence="8">
    <location>
        <position position="476"/>
    </location>
    <ligand>
        <name>substrate</name>
    </ligand>
</feature>
<dbReference type="InterPro" id="IPR036921">
    <property type="entry name" value="PurM-like_N_sf"/>
</dbReference>
<evidence type="ECO:0000313" key="12">
    <source>
        <dbReference type="EMBL" id="ABK98771.1"/>
    </source>
</evidence>
<sequence length="996" mass="108102">MANRIEIALKEGVRDARGERIKREIEHFLHLAVEEVATIDVYTVDAHLSPEQLKQAAAGPFSDPVIQRWSIDLPLATGFDFAVEVGFRPGVTDNVGRTAREALTYLAGRPFGEGEGVYYSVQYLLKGDLAAAAVEKIATGLLCNTLIQRYTVLPVAEFMAKRGFPAVAPKVVGQTRADVSEIDLEVSDDELMRISKEGILALTLDEMKIIQAHYRDAKVLEERKKVGLGPKPTDVELECLAQTWSEHCKHKIFAGTVQYEDENGNKQEIRSLFKSFIQRTTKDVREKMGEKDFCLSVFKDNAGVIKFNDDHSLVFKVETHNSPSALDPYGGALTGIVGVNRDPFGTGKGAKLIFNTDVFCFADPFFEKPLPSRLLHPRRIYEGVVEGVEHGGNKSGIPTVNGSLVFDERYAGKPLVFCGTAGIMPARLNGEPSHEKSIKPGDVIVMTGGRIGKDGIHGATFSSEELNENSPVTAVQIGDPITQKRMFDFLIRARDKGLYRFITDNGAGGLSSSIGEMAGECGGCRMDLSCAPLKYPGLAPWEILISEAQERMSLAVPPETLDEFLSMAKRFGVEATVLGEFTDSGVFHMLYGERTVAWLPMEFMHEGLPPLQLPAKWTPPKYEEPELVAGGEYSADLRALLSSLNICSKESVVRRYDHEVQGGSVVKPFTGVTNDGPSDAAIVRPILDSFEGVVTAHGICPRYSDIDAYHMTANAVDEALRNYVAVGGSLELVAGLDNFCWCDPVLSDKTPDGPYKMAQLVRANQALYDICMEYNLPLISGKDSMKNDFYDGSTKISIPPTLLFSVIGKIEDARKAVTMDVKRPADIVYLLGTTADELGGSEYLALKGKIGNKVPVVDAVSAYGRYQAYQRAVAAAIVASCHDLSDGGLAVAAAESAFAGGFGISLDLSAVPWKGDGAARNDLNLLFSESASRLLVTVHPEKRAEFEAIMAGSCFAPIGVVTEEQSLTITGLSGAPVVNAALADLKEAWQQTLREL</sequence>
<comment type="similarity">
    <text evidence="8">Belongs to the FGAMS family.</text>
</comment>
<feature type="domain" description="PurM-like N-terminal" evidence="9">
    <location>
        <begin position="300"/>
        <end position="424"/>
    </location>
</feature>
<feature type="binding site" evidence="8">
    <location>
        <position position="316"/>
    </location>
    <ligand>
        <name>ATP</name>
        <dbReference type="ChEBI" id="CHEBI:30616"/>
    </ligand>
</feature>
<feature type="binding site" evidence="8">
    <location>
        <position position="504"/>
    </location>
    <ligand>
        <name>Mg(2+)</name>
        <dbReference type="ChEBI" id="CHEBI:18420"/>
        <label>2</label>
    </ligand>
</feature>
<dbReference type="SUPFAM" id="SSF56042">
    <property type="entry name" value="PurM C-terminal domain-like"/>
    <property type="match status" value="2"/>
</dbReference>
<feature type="binding site" evidence="8">
    <location>
        <position position="784"/>
    </location>
    <ligand>
        <name>substrate</name>
    </ligand>
</feature>
<dbReference type="AlphaFoldDB" id="A1AN51"/>
<keyword evidence="3 8" id="KW-0479">Metal-binding</keyword>
<evidence type="ECO:0000256" key="7">
    <source>
        <dbReference type="ARBA" id="ARBA00022842"/>
    </source>
</evidence>
<accession>A1AN51</accession>
<feature type="binding site" evidence="8">
    <location>
        <position position="341"/>
    </location>
    <ligand>
        <name>substrate</name>
    </ligand>
</feature>
<comment type="pathway">
    <text evidence="8">Purine metabolism; IMP biosynthesis via de novo pathway; 5-amino-1-(5-phospho-D-ribosyl)imidazole from N(2)-formyl-N(1)-(5-phospho-D-ribosyl)glycinamide: step 1/2.</text>
</comment>
<dbReference type="eggNOG" id="COG0046">
    <property type="taxonomic scope" value="Bacteria"/>
</dbReference>
<feature type="binding site" evidence="8">
    <location>
        <position position="737"/>
    </location>
    <ligand>
        <name>ATP</name>
        <dbReference type="ChEBI" id="CHEBI:30616"/>
    </ligand>
</feature>
<reference evidence="12 13" key="1">
    <citation type="submission" date="2006-10" db="EMBL/GenBank/DDBJ databases">
        <title>Complete sequence of chromosome of Pelobacter propionicus DSM 2379.</title>
        <authorList>
            <consortium name="US DOE Joint Genome Institute"/>
            <person name="Copeland A."/>
            <person name="Lucas S."/>
            <person name="Lapidus A."/>
            <person name="Barry K."/>
            <person name="Detter J.C."/>
            <person name="Glavina del Rio T."/>
            <person name="Hammon N."/>
            <person name="Israni S."/>
            <person name="Dalin E."/>
            <person name="Tice H."/>
            <person name="Pitluck S."/>
            <person name="Saunders E."/>
            <person name="Brettin T."/>
            <person name="Bruce D."/>
            <person name="Han C."/>
            <person name="Tapia R."/>
            <person name="Schmutz J."/>
            <person name="Larimer F."/>
            <person name="Land M."/>
            <person name="Hauser L."/>
            <person name="Kyrpides N."/>
            <person name="Kim E."/>
            <person name="Lovley D."/>
            <person name="Richardson P."/>
        </authorList>
    </citation>
    <scope>NUCLEOTIDE SEQUENCE [LARGE SCALE GENOMIC DNA]</scope>
    <source>
        <strain evidence="13">DSM 2379 / NBRC 103807 / OttBd1</strain>
    </source>
</reference>
<dbReference type="OrthoDB" id="9804441at2"/>
<dbReference type="EMBL" id="CP000482">
    <property type="protein sequence ID" value="ABK98771.1"/>
    <property type="molecule type" value="Genomic_DNA"/>
</dbReference>
<comment type="caution">
    <text evidence="8">Lacks conserved residue(s) required for the propagation of feature annotation.</text>
</comment>
<dbReference type="InterPro" id="IPR041609">
    <property type="entry name" value="PurL_linker"/>
</dbReference>
<organism evidence="12 13">
    <name type="scientific">Pelobacter propionicus (strain DSM 2379 / NBRC 103807 / OttBd1)</name>
    <dbReference type="NCBI Taxonomy" id="338966"/>
    <lineage>
        <taxon>Bacteria</taxon>
        <taxon>Pseudomonadati</taxon>
        <taxon>Thermodesulfobacteriota</taxon>
        <taxon>Desulfuromonadia</taxon>
        <taxon>Desulfuromonadales</taxon>
        <taxon>Desulfuromonadaceae</taxon>
        <taxon>Pelobacter</taxon>
    </lineage>
</organism>
<dbReference type="InterPro" id="IPR010074">
    <property type="entry name" value="PRibForGlyAmidine_synth_PurL"/>
</dbReference>
<dbReference type="UniPathway" id="UPA00074">
    <property type="reaction ID" value="UER00128"/>
</dbReference>
<feature type="active site" description="Proton acceptor" evidence="8">
    <location>
        <position position="320"/>
    </location>
</feature>
<feature type="active site" evidence="8">
    <location>
        <position position="247"/>
    </location>
</feature>
<evidence type="ECO:0000259" key="11">
    <source>
        <dbReference type="Pfam" id="PF18072"/>
    </source>
</evidence>
<evidence type="ECO:0000256" key="5">
    <source>
        <dbReference type="ARBA" id="ARBA00022755"/>
    </source>
</evidence>
<evidence type="ECO:0000256" key="6">
    <source>
        <dbReference type="ARBA" id="ARBA00022840"/>
    </source>
</evidence>
<dbReference type="Proteomes" id="UP000006732">
    <property type="component" value="Chromosome"/>
</dbReference>
<proteinExistence type="inferred from homology"/>
<dbReference type="HAMAP" id="MF_00420">
    <property type="entry name" value="PurL_2"/>
    <property type="match status" value="1"/>
</dbReference>
<evidence type="ECO:0000256" key="1">
    <source>
        <dbReference type="ARBA" id="ARBA00022490"/>
    </source>
</evidence>
<comment type="subunit">
    <text evidence="8">Monomer. Part of the FGAM synthase complex composed of 1 PurL, 1 PurQ and 2 PurS subunits.</text>
</comment>
<evidence type="ECO:0000256" key="3">
    <source>
        <dbReference type="ARBA" id="ARBA00022723"/>
    </source>
</evidence>
<dbReference type="GO" id="GO:0004642">
    <property type="term" value="F:phosphoribosylformylglycinamidine synthase activity"/>
    <property type="evidence" value="ECO:0007669"/>
    <property type="project" value="UniProtKB-UniRule"/>
</dbReference>
<feature type="binding site" evidence="8">
    <location>
        <position position="318"/>
    </location>
    <ligand>
        <name>Mg(2+)</name>
        <dbReference type="ChEBI" id="CHEBI:18420"/>
        <label>1</label>
    </ligand>
</feature>
<dbReference type="InterPro" id="IPR016188">
    <property type="entry name" value="PurM-like_N"/>
</dbReference>
<dbReference type="GO" id="GO:0000287">
    <property type="term" value="F:magnesium ion binding"/>
    <property type="evidence" value="ECO:0007669"/>
    <property type="project" value="UniProtKB-UniRule"/>
</dbReference>
<dbReference type="HOGENOM" id="CLU_003100_0_0_7"/>
<dbReference type="Gene3D" id="3.30.1330.10">
    <property type="entry name" value="PurM-like, N-terminal domain"/>
    <property type="match status" value="2"/>
</dbReference>
<dbReference type="eggNOG" id="COG1828">
    <property type="taxonomic scope" value="Bacteria"/>
</dbReference>
<keyword evidence="1 8" id="KW-0963">Cytoplasm</keyword>
<dbReference type="InterPro" id="IPR036676">
    <property type="entry name" value="PurM-like_C_sf"/>
</dbReference>
<dbReference type="GO" id="GO:0006189">
    <property type="term" value="P:'de novo' IMP biosynthetic process"/>
    <property type="evidence" value="ECO:0007669"/>
    <property type="project" value="UniProtKB-UniRule"/>
</dbReference>
<dbReference type="CDD" id="cd02204">
    <property type="entry name" value="PurL_repeat2"/>
    <property type="match status" value="1"/>
</dbReference>
<keyword evidence="5 8" id="KW-0658">Purine biosynthesis</keyword>
<dbReference type="SUPFAM" id="SSF55326">
    <property type="entry name" value="PurM N-terminal domain-like"/>
    <property type="match status" value="2"/>
</dbReference>
<dbReference type="Gene3D" id="3.90.650.10">
    <property type="entry name" value="PurM-like C-terminal domain"/>
    <property type="match status" value="2"/>
</dbReference>
<keyword evidence="13" id="KW-1185">Reference proteome</keyword>
<evidence type="ECO:0000259" key="10">
    <source>
        <dbReference type="Pfam" id="PF02769"/>
    </source>
</evidence>
<dbReference type="STRING" id="338966.Ppro_1147"/>
<dbReference type="Pfam" id="PF02769">
    <property type="entry name" value="AIRS_C"/>
    <property type="match status" value="2"/>
</dbReference>
<dbReference type="GO" id="GO:0005524">
    <property type="term" value="F:ATP binding"/>
    <property type="evidence" value="ECO:0007669"/>
    <property type="project" value="UniProtKB-UniRule"/>
</dbReference>
<dbReference type="Pfam" id="PF02700">
    <property type="entry name" value="PurS"/>
    <property type="match status" value="1"/>
</dbReference>
<feature type="domain" description="PurM-like C-terminal" evidence="10">
    <location>
        <begin position="825"/>
        <end position="969"/>
    </location>
</feature>
<dbReference type="SUPFAM" id="SSF82697">
    <property type="entry name" value="PurS-like"/>
    <property type="match status" value="2"/>
</dbReference>
<dbReference type="RefSeq" id="WP_011735073.1">
    <property type="nucleotide sequence ID" value="NC_008609.1"/>
</dbReference>
<dbReference type="PANTHER" id="PTHR43555:SF1">
    <property type="entry name" value="PHOSPHORIBOSYLFORMYLGLYCINAMIDINE SYNTHASE SUBUNIT PURL"/>
    <property type="match status" value="1"/>
</dbReference>
<dbReference type="GO" id="GO:0005737">
    <property type="term" value="C:cytoplasm"/>
    <property type="evidence" value="ECO:0007669"/>
    <property type="project" value="UniProtKB-SubCell"/>
</dbReference>
<dbReference type="CDD" id="cd02203">
    <property type="entry name" value="PurL_repeat1"/>
    <property type="match status" value="1"/>
</dbReference>
<feature type="binding site" evidence="8">
    <location>
        <position position="781"/>
    </location>
    <ligand>
        <name>ATP</name>
        <dbReference type="ChEBI" id="CHEBI:30616"/>
    </ligand>
</feature>
<keyword evidence="7 8" id="KW-0460">Magnesium</keyword>
<dbReference type="InterPro" id="IPR010918">
    <property type="entry name" value="PurM-like_C_dom"/>
</dbReference>
<dbReference type="Pfam" id="PF18072">
    <property type="entry name" value="FGAR-AT_linker"/>
    <property type="match status" value="1"/>
</dbReference>
<dbReference type="Gene3D" id="3.30.1280.10">
    <property type="entry name" value="Phosphoribosylformylglycinamidine synthase subunit PurS"/>
    <property type="match status" value="2"/>
</dbReference>